<keyword evidence="2" id="KW-1185">Reference proteome</keyword>
<organism evidence="1 2">
    <name type="scientific">Gossypium gossypioides</name>
    <name type="common">Mexican cotton</name>
    <name type="synonym">Selera gossypioides</name>
    <dbReference type="NCBI Taxonomy" id="34282"/>
    <lineage>
        <taxon>Eukaryota</taxon>
        <taxon>Viridiplantae</taxon>
        <taxon>Streptophyta</taxon>
        <taxon>Embryophyta</taxon>
        <taxon>Tracheophyta</taxon>
        <taxon>Spermatophyta</taxon>
        <taxon>Magnoliopsida</taxon>
        <taxon>eudicotyledons</taxon>
        <taxon>Gunneridae</taxon>
        <taxon>Pentapetalae</taxon>
        <taxon>rosids</taxon>
        <taxon>malvids</taxon>
        <taxon>Malvales</taxon>
        <taxon>Malvaceae</taxon>
        <taxon>Malvoideae</taxon>
        <taxon>Gossypium</taxon>
    </lineage>
</organism>
<sequence>MLSFLDLSRTALQELPSSIDSLIGLQKLRLNNCENLFTAIVGRPVKQKHLPGLSTLKKLDLSESNLENLPTTIKQFHLLEESGIFRCT</sequence>
<dbReference type="Gene3D" id="3.80.10.10">
    <property type="entry name" value="Ribonuclease Inhibitor"/>
    <property type="match status" value="1"/>
</dbReference>
<dbReference type="EMBL" id="JABEZY010000007">
    <property type="protein sequence ID" value="MBA0742617.1"/>
    <property type="molecule type" value="Genomic_DNA"/>
</dbReference>
<proteinExistence type="predicted"/>
<name>A0A7J9C2I5_GOSGO</name>
<gene>
    <name evidence="1" type="ORF">Gogos_015656</name>
</gene>
<dbReference type="Pfam" id="PF00560">
    <property type="entry name" value="LRR_1"/>
    <property type="match status" value="1"/>
</dbReference>
<evidence type="ECO:0000313" key="2">
    <source>
        <dbReference type="Proteomes" id="UP000593579"/>
    </source>
</evidence>
<dbReference type="InterPro" id="IPR001611">
    <property type="entry name" value="Leu-rich_rpt"/>
</dbReference>
<accession>A0A7J9C2I5</accession>
<dbReference type="AlphaFoldDB" id="A0A7J9C2I5"/>
<protein>
    <submittedName>
        <fullName evidence="1">Uncharacterized protein</fullName>
    </submittedName>
</protein>
<comment type="caution">
    <text evidence="1">The sequence shown here is derived from an EMBL/GenBank/DDBJ whole genome shotgun (WGS) entry which is preliminary data.</text>
</comment>
<dbReference type="SUPFAM" id="SSF52058">
    <property type="entry name" value="L domain-like"/>
    <property type="match status" value="1"/>
</dbReference>
<dbReference type="Proteomes" id="UP000593579">
    <property type="component" value="Unassembled WGS sequence"/>
</dbReference>
<dbReference type="OrthoDB" id="2018313at2759"/>
<dbReference type="InterPro" id="IPR032675">
    <property type="entry name" value="LRR_dom_sf"/>
</dbReference>
<evidence type="ECO:0000313" key="1">
    <source>
        <dbReference type="EMBL" id="MBA0742617.1"/>
    </source>
</evidence>
<reference evidence="1 2" key="1">
    <citation type="journal article" date="2019" name="Genome Biol. Evol.">
        <title>Insights into the evolution of the New World diploid cottons (Gossypium, subgenus Houzingenia) based on genome sequencing.</title>
        <authorList>
            <person name="Grover C.E."/>
            <person name="Arick M.A. 2nd"/>
            <person name="Thrash A."/>
            <person name="Conover J.L."/>
            <person name="Sanders W.S."/>
            <person name="Peterson D.G."/>
            <person name="Frelichowski J.E."/>
            <person name="Scheffler J.A."/>
            <person name="Scheffler B.E."/>
            <person name="Wendel J.F."/>
        </authorList>
    </citation>
    <scope>NUCLEOTIDE SEQUENCE [LARGE SCALE GENOMIC DNA]</scope>
    <source>
        <strain evidence="1">5</strain>
        <tissue evidence="1">Leaf</tissue>
    </source>
</reference>